<name>A0A1M6QN50_9FIRM</name>
<dbReference type="PANTHER" id="PTHR40448:SF1">
    <property type="entry name" value="TWO-COMPONENT SENSOR HISTIDINE KINASE"/>
    <property type="match status" value="1"/>
</dbReference>
<dbReference type="Proteomes" id="UP000184386">
    <property type="component" value="Unassembled WGS sequence"/>
</dbReference>
<keyword evidence="1" id="KW-0472">Membrane</keyword>
<dbReference type="PANTHER" id="PTHR40448">
    <property type="entry name" value="TWO-COMPONENT SENSOR HISTIDINE KINASE"/>
    <property type="match status" value="1"/>
</dbReference>
<dbReference type="InterPro" id="IPR032834">
    <property type="entry name" value="NatK-like_C"/>
</dbReference>
<feature type="transmembrane region" description="Helical" evidence="1">
    <location>
        <begin position="211"/>
        <end position="232"/>
    </location>
</feature>
<evidence type="ECO:0000313" key="3">
    <source>
        <dbReference type="EMBL" id="SHK21671.1"/>
    </source>
</evidence>
<proteinExistence type="predicted"/>
<feature type="transmembrane region" description="Helical" evidence="1">
    <location>
        <begin position="335"/>
        <end position="353"/>
    </location>
</feature>
<keyword evidence="1" id="KW-0812">Transmembrane</keyword>
<dbReference type="SUPFAM" id="SSF55874">
    <property type="entry name" value="ATPase domain of HSP90 chaperone/DNA topoisomerase II/histidine kinase"/>
    <property type="match status" value="1"/>
</dbReference>
<dbReference type="STRING" id="1121322.SAMN02745136_01953"/>
<gene>
    <name evidence="3" type="ORF">SAMN02745136_01953</name>
</gene>
<reference evidence="3 4" key="1">
    <citation type="submission" date="2016-11" db="EMBL/GenBank/DDBJ databases">
        <authorList>
            <person name="Jaros S."/>
            <person name="Januszkiewicz K."/>
            <person name="Wedrychowicz H."/>
        </authorList>
    </citation>
    <scope>NUCLEOTIDE SEQUENCE [LARGE SCALE GENOMIC DNA]</scope>
    <source>
        <strain evidence="3 4">DSM 15929</strain>
    </source>
</reference>
<dbReference type="Pfam" id="PF14501">
    <property type="entry name" value="HATPase_c_5"/>
    <property type="match status" value="1"/>
</dbReference>
<dbReference type="RefSeq" id="WP_073275294.1">
    <property type="nucleotide sequence ID" value="NZ_FRAC01000010.1"/>
</dbReference>
<accession>A0A1M6QN50</accession>
<dbReference type="InterPro" id="IPR036890">
    <property type="entry name" value="HATPase_C_sf"/>
</dbReference>
<evidence type="ECO:0000259" key="2">
    <source>
        <dbReference type="Pfam" id="PF14501"/>
    </source>
</evidence>
<protein>
    <submittedName>
        <fullName evidence="3">GHKL domain-containing protein</fullName>
    </submittedName>
</protein>
<feature type="transmembrane region" description="Helical" evidence="1">
    <location>
        <begin position="365"/>
        <end position="385"/>
    </location>
</feature>
<feature type="transmembrane region" description="Helical" evidence="1">
    <location>
        <begin position="239"/>
        <end position="259"/>
    </location>
</feature>
<dbReference type="GO" id="GO:0042802">
    <property type="term" value="F:identical protein binding"/>
    <property type="evidence" value="ECO:0007669"/>
    <property type="project" value="TreeGrafter"/>
</dbReference>
<sequence>MKKPGRTGPLLMIGLLFVIVVSHLPVVYTLFYHNLTDAPLAEKGSLDLARGSLGKGLVLDGEWEFYWNRLLVTEPEEAAPDFLIRVPDYWSRYQINGSYLPAGGSASYRLILKGLKASCLVTVYLPDFGSAYRVFLDGKLTAESGSVSKSAQKVFTTTSAKLYPQTLSKGEEHEVIIETATTRFSGLYMAPVLKAYGSVMKENSSRNNLRLILFGTALFSFLVLIVIYILSFRENKRSIWLPVMGFLVLVRIMMTTEFYSFWQNTVFFGLSYEATNPLMFFLTFTFNYFLIFLIQELLGILFTQREKLVFLIYYAVLFLLYLFIPHGFYNRHLTVLLPLLVFALEVYGFFKVYRNRQRMKKYGMLVYWGAILAITGLITDCYYINGNSYLNLSLSLLLLFTAYLMVLSLISAIRAANVYRDFAVSSASLAQAREQIAMQTEYYDGLSAQINEVRAVRHDIRHFVNALKGLSDEGRYEELNRFLSEYAKIADPAPLPVFCENAVANSILGYYSLRVKEHSISFQCACRIPRELSVSDSDLCVVLGNALENAMEACKKLENPDIRYISVEAGNVNGQLLIKITNAYNGILYQGDGRYLTAKSGRYHGIGLQNIQKVVNTYNGFLKTEHSKTTFTLMAAFPELRADFSAEGLQ</sequence>
<evidence type="ECO:0000256" key="1">
    <source>
        <dbReference type="SAM" id="Phobius"/>
    </source>
</evidence>
<feature type="domain" description="Sensor histidine kinase NatK-like C-terminal" evidence="2">
    <location>
        <begin position="538"/>
        <end position="637"/>
    </location>
</feature>
<dbReference type="CDD" id="cd16935">
    <property type="entry name" value="HATPase_AgrC-ComD-like"/>
    <property type="match status" value="1"/>
</dbReference>
<dbReference type="AlphaFoldDB" id="A0A1M6QN50"/>
<dbReference type="EMBL" id="FRAC01000010">
    <property type="protein sequence ID" value="SHK21671.1"/>
    <property type="molecule type" value="Genomic_DNA"/>
</dbReference>
<organism evidence="3 4">
    <name type="scientific">Anaerocolumna jejuensis DSM 15929</name>
    <dbReference type="NCBI Taxonomy" id="1121322"/>
    <lineage>
        <taxon>Bacteria</taxon>
        <taxon>Bacillati</taxon>
        <taxon>Bacillota</taxon>
        <taxon>Clostridia</taxon>
        <taxon>Lachnospirales</taxon>
        <taxon>Lachnospiraceae</taxon>
        <taxon>Anaerocolumna</taxon>
    </lineage>
</organism>
<keyword evidence="4" id="KW-1185">Reference proteome</keyword>
<feature type="transmembrane region" description="Helical" evidence="1">
    <location>
        <begin position="308"/>
        <end position="329"/>
    </location>
</feature>
<feature type="transmembrane region" description="Helical" evidence="1">
    <location>
        <begin position="279"/>
        <end position="301"/>
    </location>
</feature>
<keyword evidence="1" id="KW-1133">Transmembrane helix</keyword>
<evidence type="ECO:0000313" key="4">
    <source>
        <dbReference type="Proteomes" id="UP000184386"/>
    </source>
</evidence>
<dbReference type="Gene3D" id="3.30.565.10">
    <property type="entry name" value="Histidine kinase-like ATPase, C-terminal domain"/>
    <property type="match status" value="1"/>
</dbReference>
<dbReference type="OrthoDB" id="9156435at2"/>
<feature type="transmembrane region" description="Helical" evidence="1">
    <location>
        <begin position="391"/>
        <end position="413"/>
    </location>
</feature>